<keyword evidence="3 5" id="KW-0067">ATP-binding</keyword>
<comment type="caution">
    <text evidence="9">The sequence shown here is derived from an EMBL/GenBank/DDBJ whole genome shotgun (WGS) entry which is preliminary data.</text>
</comment>
<organism evidence="9 10">
    <name type="scientific">Lactuca sativa</name>
    <name type="common">Garden lettuce</name>
    <dbReference type="NCBI Taxonomy" id="4236"/>
    <lineage>
        <taxon>Eukaryota</taxon>
        <taxon>Viridiplantae</taxon>
        <taxon>Streptophyta</taxon>
        <taxon>Embryophyta</taxon>
        <taxon>Tracheophyta</taxon>
        <taxon>Spermatophyta</taxon>
        <taxon>Magnoliopsida</taxon>
        <taxon>eudicotyledons</taxon>
        <taxon>Gunneridae</taxon>
        <taxon>Pentapetalae</taxon>
        <taxon>asterids</taxon>
        <taxon>campanulids</taxon>
        <taxon>Asterales</taxon>
        <taxon>Asteraceae</taxon>
        <taxon>Cichorioideae</taxon>
        <taxon>Cichorieae</taxon>
        <taxon>Lactucinae</taxon>
        <taxon>Lactuca</taxon>
    </lineage>
</organism>
<dbReference type="EMBL" id="NBSK02000009">
    <property type="protein sequence ID" value="KAJ0184551.1"/>
    <property type="molecule type" value="Genomic_DNA"/>
</dbReference>
<dbReference type="Pfam" id="PF00154">
    <property type="entry name" value="RecA_N"/>
    <property type="match status" value="1"/>
</dbReference>
<feature type="domain" description="RecA family profile 1" evidence="7">
    <location>
        <begin position="130"/>
        <end position="289"/>
    </location>
</feature>
<protein>
    <recommendedName>
        <fullName evidence="11">RecA family profile 2 domain-containing protein</fullName>
    </recommendedName>
</protein>
<dbReference type="PRINTS" id="PR00142">
    <property type="entry name" value="RECA"/>
</dbReference>
<keyword evidence="2 5" id="KW-0547">Nucleotide-binding</keyword>
<evidence type="ECO:0000256" key="6">
    <source>
        <dbReference type="RuleBase" id="RU004527"/>
    </source>
</evidence>
<dbReference type="Gene3D" id="3.40.50.300">
    <property type="entry name" value="P-loop containing nucleotide triphosphate hydrolases"/>
    <property type="match status" value="1"/>
</dbReference>
<dbReference type="SMART" id="SM00382">
    <property type="entry name" value="AAA"/>
    <property type="match status" value="1"/>
</dbReference>
<dbReference type="PROSITE" id="PS50163">
    <property type="entry name" value="RECA_3"/>
    <property type="match status" value="1"/>
</dbReference>
<evidence type="ECO:0000259" key="7">
    <source>
        <dbReference type="PROSITE" id="PS50162"/>
    </source>
</evidence>
<keyword evidence="6" id="KW-0238">DNA-binding</keyword>
<gene>
    <name evidence="9" type="ORF">LSAT_V11C900467620</name>
</gene>
<feature type="domain" description="RecA family profile 2" evidence="8">
    <location>
        <begin position="304"/>
        <end position="370"/>
    </location>
</feature>
<dbReference type="InterPro" id="IPR049428">
    <property type="entry name" value="RecA-like_N"/>
</dbReference>
<dbReference type="GO" id="GO:0006281">
    <property type="term" value="P:DNA repair"/>
    <property type="evidence" value="ECO:0007669"/>
    <property type="project" value="InterPro"/>
</dbReference>
<reference evidence="9 10" key="1">
    <citation type="journal article" date="2017" name="Nat. Commun.">
        <title>Genome assembly with in vitro proximity ligation data and whole-genome triplication in lettuce.</title>
        <authorList>
            <person name="Reyes-Chin-Wo S."/>
            <person name="Wang Z."/>
            <person name="Yang X."/>
            <person name="Kozik A."/>
            <person name="Arikit S."/>
            <person name="Song C."/>
            <person name="Xia L."/>
            <person name="Froenicke L."/>
            <person name="Lavelle D.O."/>
            <person name="Truco M.J."/>
            <person name="Xia R."/>
            <person name="Zhu S."/>
            <person name="Xu C."/>
            <person name="Xu H."/>
            <person name="Xu X."/>
            <person name="Cox K."/>
            <person name="Korf I."/>
            <person name="Meyers B.C."/>
            <person name="Michelmore R.W."/>
        </authorList>
    </citation>
    <scope>NUCLEOTIDE SEQUENCE [LARGE SCALE GENOMIC DNA]</scope>
    <source>
        <strain evidence="10">cv. Salinas</strain>
        <tissue evidence="9">Seedlings</tissue>
    </source>
</reference>
<accession>A0A9R1WNP5</accession>
<proteinExistence type="inferred from homology"/>
<evidence type="ECO:0000259" key="8">
    <source>
        <dbReference type="PROSITE" id="PS50163"/>
    </source>
</evidence>
<evidence type="ECO:0000256" key="1">
    <source>
        <dbReference type="ARBA" id="ARBA00009391"/>
    </source>
</evidence>
<dbReference type="GO" id="GO:0005524">
    <property type="term" value="F:ATP binding"/>
    <property type="evidence" value="ECO:0007669"/>
    <property type="project" value="UniProtKB-KW"/>
</dbReference>
<dbReference type="PANTHER" id="PTHR45900">
    <property type="entry name" value="RECA"/>
    <property type="match status" value="1"/>
</dbReference>
<dbReference type="Proteomes" id="UP000235145">
    <property type="component" value="Unassembled WGS sequence"/>
</dbReference>
<dbReference type="InterPro" id="IPR027417">
    <property type="entry name" value="P-loop_NTPase"/>
</dbReference>
<keyword evidence="10" id="KW-1185">Reference proteome</keyword>
<sequence length="432" mass="47591">MSSNIPFLIKSIGSHNVFRPSLLFSFLSTCKQQQNLRGRITGKNMSHCYFSSTVAMWNWILIPAKSHGGHYEVVISLSEVEASDLEDDKLHDDVKAAEKHTALHSALSELAGDFDGESMLFLQRFFRTRVKPVVSTGSLKLDLALGIGGLPKGRIVEVYGQEGSGKTTLALNVIKEAQKLGGYCAYLDVENALDPLLLETVGVNTKSLLISQPNSAENLLSIVDTLTQSGAVDVIVIDSVAALIPQREITGAISDNIIETQSRIMTRALRKIHYSLCRSDTLIIFINQVRSNLRSRQEGLRVNEVTCGGNALPFYSAVRMRIARKGLLKTQEKVTGLGICVEVVKNKLAPAMKKAELEIEFGRGISRASEVLQLGCEHGVVLKEGNSYFIDGEVVNGKMQAETYLIQNTLICDKLVKTLRRHLFRIEQDSES</sequence>
<dbReference type="AlphaFoldDB" id="A0A9R1WNP5"/>
<dbReference type="GO" id="GO:0006310">
    <property type="term" value="P:DNA recombination"/>
    <property type="evidence" value="ECO:0007669"/>
    <property type="project" value="UniProtKB-KW"/>
</dbReference>
<evidence type="ECO:0008006" key="11">
    <source>
        <dbReference type="Google" id="ProtNLM"/>
    </source>
</evidence>
<dbReference type="CDD" id="cd00983">
    <property type="entry name" value="RecA"/>
    <property type="match status" value="1"/>
</dbReference>
<dbReference type="GO" id="GO:0140664">
    <property type="term" value="F:ATP-dependent DNA damage sensor activity"/>
    <property type="evidence" value="ECO:0007669"/>
    <property type="project" value="InterPro"/>
</dbReference>
<keyword evidence="4 6" id="KW-0233">DNA recombination</keyword>
<dbReference type="PROSITE" id="PS50162">
    <property type="entry name" value="RECA_2"/>
    <property type="match status" value="1"/>
</dbReference>
<dbReference type="PANTHER" id="PTHR45900:SF4">
    <property type="entry name" value="DNA REPAIR PROTEIN RECA HOMOLOG 2, MITOCHONDRIAL"/>
    <property type="match status" value="1"/>
</dbReference>
<evidence type="ECO:0000313" key="10">
    <source>
        <dbReference type="Proteomes" id="UP000235145"/>
    </source>
</evidence>
<dbReference type="InterPro" id="IPR020587">
    <property type="entry name" value="RecA_monomer-monomer_interface"/>
</dbReference>
<evidence type="ECO:0000256" key="5">
    <source>
        <dbReference type="RuleBase" id="RU003422"/>
    </source>
</evidence>
<evidence type="ECO:0000256" key="2">
    <source>
        <dbReference type="ARBA" id="ARBA00022741"/>
    </source>
</evidence>
<dbReference type="InterPro" id="IPR020588">
    <property type="entry name" value="RecA_ATP-bd"/>
</dbReference>
<keyword evidence="6" id="KW-0227">DNA damage</keyword>
<dbReference type="SUPFAM" id="SSF52540">
    <property type="entry name" value="P-loop containing nucleoside triphosphate hydrolases"/>
    <property type="match status" value="1"/>
</dbReference>
<evidence type="ECO:0000256" key="4">
    <source>
        <dbReference type="ARBA" id="ARBA00023172"/>
    </source>
</evidence>
<name>A0A9R1WNP5_LACSA</name>
<evidence type="ECO:0000313" key="9">
    <source>
        <dbReference type="EMBL" id="KAJ0184551.1"/>
    </source>
</evidence>
<dbReference type="InterPro" id="IPR013765">
    <property type="entry name" value="DNA_recomb/repair_RecA"/>
</dbReference>
<dbReference type="GO" id="GO:0003697">
    <property type="term" value="F:single-stranded DNA binding"/>
    <property type="evidence" value="ECO:0007669"/>
    <property type="project" value="InterPro"/>
</dbReference>
<evidence type="ECO:0000256" key="3">
    <source>
        <dbReference type="ARBA" id="ARBA00022840"/>
    </source>
</evidence>
<dbReference type="InterPro" id="IPR003593">
    <property type="entry name" value="AAA+_ATPase"/>
</dbReference>
<comment type="similarity">
    <text evidence="1 5">Belongs to the RecA family.</text>
</comment>